<sequence>MDEPMLIDYMYLELKDYYGYIEPTVKDPKRKRPVSVSTHAGYKENEISFHGDELDITGIRETREEANRLRKRLCEAGYLPSALLKKERFVEERPETWNKIKQEFNITSGQYMTLSITQELMNSLLNTRRARRTGLMLDRELYSKELKEDWMNNGFATSFLKDEKDLVDVQAIFGDHLGNEMDRVRYELALQAVRTSKDSKGGLFLGGFFFLWGVFALLAHWQLINYRELMRQRFKMASRMNSSEAPLTEKAINEEKNFTKFLLTYWEEDDDEEEEDEDEEEEEEEEEDDE</sequence>
<dbReference type="EMBL" id="JAOPGA020001158">
    <property type="protein sequence ID" value="KAL0485698.1"/>
    <property type="molecule type" value="Genomic_DNA"/>
</dbReference>
<reference evidence="3 4" key="1">
    <citation type="submission" date="2024-03" db="EMBL/GenBank/DDBJ databases">
        <title>The Acrasis kona genome and developmental transcriptomes reveal deep origins of eukaryotic multicellular pathways.</title>
        <authorList>
            <person name="Sheikh S."/>
            <person name="Fu C.-J."/>
            <person name="Brown M.W."/>
            <person name="Baldauf S.L."/>
        </authorList>
    </citation>
    <scope>NUCLEOTIDE SEQUENCE [LARGE SCALE GENOMIC DNA]</scope>
    <source>
        <strain evidence="3 4">ATCC MYA-3509</strain>
    </source>
</reference>
<feature type="transmembrane region" description="Helical" evidence="2">
    <location>
        <begin position="203"/>
        <end position="226"/>
    </location>
</feature>
<evidence type="ECO:0000313" key="3">
    <source>
        <dbReference type="EMBL" id="KAL0485698.1"/>
    </source>
</evidence>
<organism evidence="3 4">
    <name type="scientific">Acrasis kona</name>
    <dbReference type="NCBI Taxonomy" id="1008807"/>
    <lineage>
        <taxon>Eukaryota</taxon>
        <taxon>Discoba</taxon>
        <taxon>Heterolobosea</taxon>
        <taxon>Tetramitia</taxon>
        <taxon>Eutetramitia</taxon>
        <taxon>Acrasidae</taxon>
        <taxon>Acrasis</taxon>
    </lineage>
</organism>
<keyword evidence="2" id="KW-0472">Membrane</keyword>
<comment type="caution">
    <text evidence="3">The sequence shown here is derived from an EMBL/GenBank/DDBJ whole genome shotgun (WGS) entry which is preliminary data.</text>
</comment>
<feature type="region of interest" description="Disordered" evidence="1">
    <location>
        <begin position="267"/>
        <end position="290"/>
    </location>
</feature>
<keyword evidence="2" id="KW-1133">Transmembrane helix</keyword>
<evidence type="ECO:0000256" key="2">
    <source>
        <dbReference type="SAM" id="Phobius"/>
    </source>
</evidence>
<keyword evidence="2" id="KW-0812">Transmembrane</keyword>
<dbReference type="Proteomes" id="UP001431209">
    <property type="component" value="Unassembled WGS sequence"/>
</dbReference>
<gene>
    <name evidence="3" type="ORF">AKO1_003310</name>
</gene>
<protein>
    <submittedName>
        <fullName evidence="3">Set</fullName>
    </submittedName>
</protein>
<proteinExistence type="predicted"/>
<evidence type="ECO:0000313" key="4">
    <source>
        <dbReference type="Proteomes" id="UP001431209"/>
    </source>
</evidence>
<keyword evidence="4" id="KW-1185">Reference proteome</keyword>
<dbReference type="AlphaFoldDB" id="A0AAW2Z8Y6"/>
<evidence type="ECO:0000256" key="1">
    <source>
        <dbReference type="SAM" id="MobiDB-lite"/>
    </source>
</evidence>
<name>A0AAW2Z8Y6_9EUKA</name>
<accession>A0AAW2Z8Y6</accession>